<feature type="compositionally biased region" description="Polar residues" evidence="1">
    <location>
        <begin position="235"/>
        <end position="246"/>
    </location>
</feature>
<keyword evidence="2" id="KW-0472">Membrane</keyword>
<dbReference type="CDD" id="cd12087">
    <property type="entry name" value="TM_EGFR-like"/>
    <property type="match status" value="1"/>
</dbReference>
<gene>
    <name evidence="3" type="ORF">VKT23_018673</name>
</gene>
<feature type="region of interest" description="Disordered" evidence="1">
    <location>
        <begin position="292"/>
        <end position="329"/>
    </location>
</feature>
<feature type="compositionally biased region" description="Low complexity" evidence="1">
    <location>
        <begin position="142"/>
        <end position="181"/>
    </location>
</feature>
<protein>
    <submittedName>
        <fullName evidence="3">Uncharacterized protein</fullName>
    </submittedName>
</protein>
<dbReference type="EMBL" id="JBANRG010000087">
    <property type="protein sequence ID" value="KAK7437231.1"/>
    <property type="molecule type" value="Genomic_DNA"/>
</dbReference>
<evidence type="ECO:0000256" key="1">
    <source>
        <dbReference type="SAM" id="MobiDB-lite"/>
    </source>
</evidence>
<feature type="region of interest" description="Disordered" evidence="1">
    <location>
        <begin position="111"/>
        <end position="189"/>
    </location>
</feature>
<feature type="region of interest" description="Disordered" evidence="1">
    <location>
        <begin position="227"/>
        <end position="257"/>
    </location>
</feature>
<keyword evidence="2" id="KW-1133">Transmembrane helix</keyword>
<feature type="transmembrane region" description="Helical" evidence="2">
    <location>
        <begin position="195"/>
        <end position="217"/>
    </location>
</feature>
<feature type="compositionally biased region" description="Basic and acidic residues" evidence="1">
    <location>
        <begin position="303"/>
        <end position="317"/>
    </location>
</feature>
<dbReference type="Proteomes" id="UP001498398">
    <property type="component" value="Unassembled WGS sequence"/>
</dbReference>
<proteinExistence type="predicted"/>
<feature type="compositionally biased region" description="Polar residues" evidence="1">
    <location>
        <begin position="122"/>
        <end position="135"/>
    </location>
</feature>
<comment type="caution">
    <text evidence="3">The sequence shown here is derived from an EMBL/GenBank/DDBJ whole genome shotgun (WGS) entry which is preliminary data.</text>
</comment>
<name>A0ABR1IPZ6_9AGAR</name>
<reference evidence="3 4" key="1">
    <citation type="submission" date="2024-01" db="EMBL/GenBank/DDBJ databases">
        <title>A draft genome for the cacao thread blight pathogen Marasmiellus scandens.</title>
        <authorList>
            <person name="Baruah I.K."/>
            <person name="Leung J."/>
            <person name="Bukari Y."/>
            <person name="Amoako-Attah I."/>
            <person name="Meinhardt L.W."/>
            <person name="Bailey B.A."/>
            <person name="Cohen S.P."/>
        </authorList>
    </citation>
    <scope>NUCLEOTIDE SEQUENCE [LARGE SCALE GENOMIC DNA]</scope>
    <source>
        <strain evidence="3 4">GH-19</strain>
    </source>
</reference>
<evidence type="ECO:0000313" key="4">
    <source>
        <dbReference type="Proteomes" id="UP001498398"/>
    </source>
</evidence>
<evidence type="ECO:0000313" key="3">
    <source>
        <dbReference type="EMBL" id="KAK7437231.1"/>
    </source>
</evidence>
<evidence type="ECO:0000256" key="2">
    <source>
        <dbReference type="SAM" id="Phobius"/>
    </source>
</evidence>
<keyword evidence="4" id="KW-1185">Reference proteome</keyword>
<organism evidence="3 4">
    <name type="scientific">Marasmiellus scandens</name>
    <dbReference type="NCBI Taxonomy" id="2682957"/>
    <lineage>
        <taxon>Eukaryota</taxon>
        <taxon>Fungi</taxon>
        <taxon>Dikarya</taxon>
        <taxon>Basidiomycota</taxon>
        <taxon>Agaricomycotina</taxon>
        <taxon>Agaricomycetes</taxon>
        <taxon>Agaricomycetidae</taxon>
        <taxon>Agaricales</taxon>
        <taxon>Marasmiineae</taxon>
        <taxon>Omphalotaceae</taxon>
        <taxon>Marasmiellus</taxon>
    </lineage>
</organism>
<keyword evidence="2" id="KW-0812">Transmembrane</keyword>
<accession>A0ABR1IPZ6</accession>
<sequence>MSNLISTPSPGQAVTANWKEHLPLTGFQFEILQGSSTVAPPIDLSPTQVDQESQQFVFIAPAFTGAFGLVLLENGGRESLTITTLVVSAVPTSSTQAPSNTDVPANQATTVTLDSSESSSSKLTATDTTSLQVSGESEPLRTTSSSKITATTTNTTSPRISGTLLTTDISSTVSGSTTSTTQLNSAPSKKEDKTIILGSILGAVIFLVILGLALFWIRRIRRRKQNLTRSAHPGSETTTSPDQLSAESERESPAMQGTLSPSIILHTDGAQTIERKGLGIVPNLRENTIGLHPQDAQQSDASTHAEEDIRFEEESVDKPPSYTSRCDRA</sequence>